<protein>
    <submittedName>
        <fullName evidence="2">Uncharacterized protein</fullName>
    </submittedName>
</protein>
<evidence type="ECO:0000313" key="3">
    <source>
        <dbReference type="Proteomes" id="UP000721415"/>
    </source>
</evidence>
<feature type="signal peptide" evidence="1">
    <location>
        <begin position="1"/>
        <end position="24"/>
    </location>
</feature>
<dbReference type="Proteomes" id="UP000721415">
    <property type="component" value="Unassembled WGS sequence"/>
</dbReference>
<comment type="caution">
    <text evidence="2">The sequence shown here is derived from an EMBL/GenBank/DDBJ whole genome shotgun (WGS) entry which is preliminary data.</text>
</comment>
<reference evidence="2 3" key="1">
    <citation type="submission" date="2020-07" db="EMBL/GenBank/DDBJ databases">
        <title>Facklamia lactis sp. nov., isolated from raw milk.</title>
        <authorList>
            <person name="Doll E.V."/>
            <person name="Huptas C."/>
            <person name="Staib L."/>
            <person name="Wenning M."/>
            <person name="Scherer S."/>
        </authorList>
    </citation>
    <scope>NUCLEOTIDE SEQUENCE [LARGE SCALE GENOMIC DNA]</scope>
    <source>
        <strain evidence="2 3">DSM 111018</strain>
    </source>
</reference>
<feature type="chain" id="PRO_5046975549" evidence="1">
    <location>
        <begin position="25"/>
        <end position="201"/>
    </location>
</feature>
<proteinExistence type="predicted"/>
<gene>
    <name evidence="2" type="ORF">HZY91_08610</name>
</gene>
<dbReference type="RefSeq" id="WP_197115866.1">
    <property type="nucleotide sequence ID" value="NZ_JACBXQ010000005.1"/>
</dbReference>
<name>A0ABS0LS89_9LACT</name>
<evidence type="ECO:0000313" key="2">
    <source>
        <dbReference type="EMBL" id="MBG9986948.1"/>
    </source>
</evidence>
<dbReference type="EMBL" id="JACBXQ010000005">
    <property type="protein sequence ID" value="MBG9986948.1"/>
    <property type="molecule type" value="Genomic_DNA"/>
</dbReference>
<organism evidence="2 3">
    <name type="scientific">Facklamia lactis</name>
    <dbReference type="NCBI Taxonomy" id="2749967"/>
    <lineage>
        <taxon>Bacteria</taxon>
        <taxon>Bacillati</taxon>
        <taxon>Bacillota</taxon>
        <taxon>Bacilli</taxon>
        <taxon>Lactobacillales</taxon>
        <taxon>Aerococcaceae</taxon>
        <taxon>Facklamia</taxon>
    </lineage>
</organism>
<keyword evidence="3" id="KW-1185">Reference proteome</keyword>
<accession>A0ABS0LS89</accession>
<sequence>MTKLWTLLVSVVIVLSGAGSQVLAAESISDLPFEGYYLAPEDHAIEGLLFDENQLFIYLDEAFAEKAEGQERVAFLEEMHNFPHPDLKQYTDSVAELYLEEAQLDYDLKDIYQEITEKITPEMSQADVMDLINNRIPGIYYTEKNEFKYYLIASPSVEEVDDQWQITLFGKEIFTFDQQEDQAVLIDQDKVEYQFIPGFRP</sequence>
<evidence type="ECO:0000256" key="1">
    <source>
        <dbReference type="SAM" id="SignalP"/>
    </source>
</evidence>
<keyword evidence="1" id="KW-0732">Signal</keyword>